<dbReference type="GO" id="GO:0004491">
    <property type="term" value="F:methylmalonate-semialdehyde dehydrogenase (acylating, NAD) activity"/>
    <property type="evidence" value="ECO:0007669"/>
    <property type="project" value="InterPro"/>
</dbReference>
<dbReference type="FunFam" id="3.40.1280.10:FF:000027">
    <property type="entry name" value="Putative tRNA/rRNA methyltransferase YsgA"/>
    <property type="match status" value="1"/>
</dbReference>
<dbReference type="Pfam" id="PF00588">
    <property type="entry name" value="SpoU_methylase"/>
    <property type="match status" value="1"/>
</dbReference>
<feature type="compositionally biased region" description="Basic residues" evidence="3">
    <location>
        <begin position="58"/>
        <end position="74"/>
    </location>
</feature>
<dbReference type="Gramene" id="AUR62043608-RA">
    <property type="protein sequence ID" value="AUR62043608-RA:cds"/>
    <property type="gene ID" value="AUR62043608"/>
</dbReference>
<dbReference type="Pfam" id="PF08731">
    <property type="entry name" value="AFT"/>
    <property type="match status" value="1"/>
</dbReference>
<dbReference type="Pfam" id="PF00171">
    <property type="entry name" value="Aldedh"/>
    <property type="match status" value="1"/>
</dbReference>
<dbReference type="GO" id="GO:0032259">
    <property type="term" value="P:methylation"/>
    <property type="evidence" value="ECO:0007669"/>
    <property type="project" value="UniProtKB-KW"/>
</dbReference>
<evidence type="ECO:0000259" key="5">
    <source>
        <dbReference type="Pfam" id="PF00588"/>
    </source>
</evidence>
<evidence type="ECO:0000256" key="1">
    <source>
        <dbReference type="ARBA" id="ARBA00022603"/>
    </source>
</evidence>
<feature type="domain" description="Aldehyde dehydrogenase" evidence="4">
    <location>
        <begin position="206"/>
        <end position="361"/>
    </location>
</feature>
<dbReference type="InterPro" id="IPR015590">
    <property type="entry name" value="Aldehyde_DH_dom"/>
</dbReference>
<feature type="region of interest" description="Disordered" evidence="3">
    <location>
        <begin position="51"/>
        <end position="74"/>
    </location>
</feature>
<dbReference type="GO" id="GO:0000981">
    <property type="term" value="F:DNA-binding transcription factor activity, RNA polymerase II-specific"/>
    <property type="evidence" value="ECO:0007669"/>
    <property type="project" value="InterPro"/>
</dbReference>
<dbReference type="InterPro" id="IPR001537">
    <property type="entry name" value="SpoU_MeTrfase"/>
</dbReference>
<name>A0A803NC02_CHEQI</name>
<dbReference type="GO" id="GO:0045944">
    <property type="term" value="P:positive regulation of transcription by RNA polymerase II"/>
    <property type="evidence" value="ECO:0007669"/>
    <property type="project" value="InterPro"/>
</dbReference>
<protein>
    <submittedName>
        <fullName evidence="6">Uncharacterized protein</fullName>
    </submittedName>
</protein>
<dbReference type="GO" id="GO:0005739">
    <property type="term" value="C:mitochondrion"/>
    <property type="evidence" value="ECO:0007669"/>
    <property type="project" value="TreeGrafter"/>
</dbReference>
<dbReference type="EnsemblPlants" id="AUR62043608-RA">
    <property type="protein sequence ID" value="AUR62043608-RA:cds"/>
    <property type="gene ID" value="AUR62043608"/>
</dbReference>
<accession>A0A803NC02</accession>
<reference evidence="6" key="2">
    <citation type="submission" date="2021-03" db="UniProtKB">
        <authorList>
            <consortium name="EnsemblPlants"/>
        </authorList>
    </citation>
    <scope>IDENTIFICATION</scope>
</reference>
<dbReference type="PANTHER" id="PTHR43866:SF1">
    <property type="entry name" value="METHYLMALONATE-SEMIALDEHYDE DEHYDROGENASE (COA ACYLATING)"/>
    <property type="match status" value="1"/>
</dbReference>
<dbReference type="InterPro" id="IPR029026">
    <property type="entry name" value="tRNA_m1G_MTases_N"/>
</dbReference>
<evidence type="ECO:0000256" key="2">
    <source>
        <dbReference type="ARBA" id="ARBA00022679"/>
    </source>
</evidence>
<evidence type="ECO:0000313" key="7">
    <source>
        <dbReference type="Proteomes" id="UP000596660"/>
    </source>
</evidence>
<evidence type="ECO:0000313" key="6">
    <source>
        <dbReference type="EnsemblPlants" id="AUR62043608-RA:cds"/>
    </source>
</evidence>
<keyword evidence="2" id="KW-0808">Transferase</keyword>
<dbReference type="Proteomes" id="UP000596660">
    <property type="component" value="Unplaced"/>
</dbReference>
<dbReference type="OMA" id="HACEITT"/>
<dbReference type="GO" id="GO:0006574">
    <property type="term" value="P:L-valine catabolic process"/>
    <property type="evidence" value="ECO:0007669"/>
    <property type="project" value="TreeGrafter"/>
</dbReference>
<evidence type="ECO:0000256" key="3">
    <source>
        <dbReference type="SAM" id="MobiDB-lite"/>
    </source>
</evidence>
<dbReference type="InterPro" id="IPR016162">
    <property type="entry name" value="Ald_DH_N"/>
</dbReference>
<keyword evidence="1" id="KW-0489">Methyltransferase</keyword>
<dbReference type="InterPro" id="IPR014842">
    <property type="entry name" value="AFT"/>
</dbReference>
<organism evidence="6 7">
    <name type="scientific">Chenopodium quinoa</name>
    <name type="common">Quinoa</name>
    <dbReference type="NCBI Taxonomy" id="63459"/>
    <lineage>
        <taxon>Eukaryota</taxon>
        <taxon>Viridiplantae</taxon>
        <taxon>Streptophyta</taxon>
        <taxon>Embryophyta</taxon>
        <taxon>Tracheophyta</taxon>
        <taxon>Spermatophyta</taxon>
        <taxon>Magnoliopsida</taxon>
        <taxon>eudicotyledons</taxon>
        <taxon>Gunneridae</taxon>
        <taxon>Pentapetalae</taxon>
        <taxon>Caryophyllales</taxon>
        <taxon>Chenopodiaceae</taxon>
        <taxon>Chenopodioideae</taxon>
        <taxon>Atripliceae</taxon>
        <taxon>Chenopodium</taxon>
    </lineage>
</organism>
<dbReference type="GO" id="GO:0003723">
    <property type="term" value="F:RNA binding"/>
    <property type="evidence" value="ECO:0007669"/>
    <property type="project" value="InterPro"/>
</dbReference>
<dbReference type="InterPro" id="IPR016161">
    <property type="entry name" value="Ald_DH/histidinol_DH"/>
</dbReference>
<feature type="domain" description="tRNA/rRNA methyltransferase SpoU type" evidence="5">
    <location>
        <begin position="380"/>
        <end position="520"/>
    </location>
</feature>
<dbReference type="CDD" id="cd18095">
    <property type="entry name" value="SpoU-like_rRNA-MTase"/>
    <property type="match status" value="1"/>
</dbReference>
<dbReference type="InterPro" id="IPR010061">
    <property type="entry name" value="MeMal-semiAld_DH"/>
</dbReference>
<dbReference type="PANTHER" id="PTHR43866">
    <property type="entry name" value="MALONATE-SEMIALDEHYDE DEHYDROGENASE"/>
    <property type="match status" value="1"/>
</dbReference>
<dbReference type="SUPFAM" id="SSF53720">
    <property type="entry name" value="ALDH-like"/>
    <property type="match status" value="1"/>
</dbReference>
<sequence length="531" mass="59731">MESVQPNVMCPPPPRTFKDREELITYVRDFGVSQGYVLTIRKSKRDSNVVLGCDRGGGRRNRHKSEAPKRKRKENSRLINCPFEIIGKKEEDVWVLKIKNGEHNHEPLKDMSEHRFSHRFNEEEARQVKEMIEAGIKPRQVLETLKQSNPQLQSTPRHLYNLKTKIREGNFSERSFKSWRPNASAVGASSENVEQMKVFNLIGGKFVESQGVVFVDVINPATQEVVSQVPSTTYEEFKAAVFFSKRSFSFMEEYTCFQSTAYYDETPRAHTQRQSENAKYEKLALIINTEQGKTIKSAHADLLHWLEVVEHACEITTVQWGKFFANASNATDTYSIREPLGVCAGICNSNFSSMVPLWDIVNYVCDDDDIKAISCVGSYKDPGNLGTLLRSALAFKWNGVFLLPGCCDPFNEKALRASRGAPFQIPLVSGNWAHLEAFSNEVQVKMFAGHPAISNGFKPVHKLSQRLAHSLADTPLCLLLGSEGTGLTERAREFCELVSIPMADNFESLNVAVAGGILMFMLQSELEDAQT</sequence>
<dbReference type="AlphaFoldDB" id="A0A803NC02"/>
<proteinExistence type="predicted"/>
<dbReference type="GO" id="GO:0006210">
    <property type="term" value="P:thymine catabolic process"/>
    <property type="evidence" value="ECO:0007669"/>
    <property type="project" value="TreeGrafter"/>
</dbReference>
<dbReference type="GO" id="GO:0010106">
    <property type="term" value="P:cellular response to iron ion starvation"/>
    <property type="evidence" value="ECO:0007669"/>
    <property type="project" value="InterPro"/>
</dbReference>
<dbReference type="GO" id="GO:0008173">
    <property type="term" value="F:RNA methyltransferase activity"/>
    <property type="evidence" value="ECO:0007669"/>
    <property type="project" value="InterPro"/>
</dbReference>
<dbReference type="SUPFAM" id="SSF75217">
    <property type="entry name" value="alpha/beta knot"/>
    <property type="match status" value="1"/>
</dbReference>
<evidence type="ECO:0000259" key="4">
    <source>
        <dbReference type="Pfam" id="PF00171"/>
    </source>
</evidence>
<keyword evidence="7" id="KW-1185">Reference proteome</keyword>
<dbReference type="GO" id="GO:0006396">
    <property type="term" value="P:RNA processing"/>
    <property type="evidence" value="ECO:0007669"/>
    <property type="project" value="InterPro"/>
</dbReference>
<reference evidence="6" key="1">
    <citation type="journal article" date="2017" name="Nature">
        <title>The genome of Chenopodium quinoa.</title>
        <authorList>
            <person name="Jarvis D.E."/>
            <person name="Ho Y.S."/>
            <person name="Lightfoot D.J."/>
            <person name="Schmoeckel S.M."/>
            <person name="Li B."/>
            <person name="Borm T.J.A."/>
            <person name="Ohyanagi H."/>
            <person name="Mineta K."/>
            <person name="Michell C.T."/>
            <person name="Saber N."/>
            <person name="Kharbatia N.M."/>
            <person name="Rupper R.R."/>
            <person name="Sharp A.R."/>
            <person name="Dally N."/>
            <person name="Boughton B.A."/>
            <person name="Woo Y.H."/>
            <person name="Gao G."/>
            <person name="Schijlen E.G.W.M."/>
            <person name="Guo X."/>
            <person name="Momin A.A."/>
            <person name="Negrao S."/>
            <person name="Al-Babili S."/>
            <person name="Gehring C."/>
            <person name="Roessner U."/>
            <person name="Jung C."/>
            <person name="Murphy K."/>
            <person name="Arold S.T."/>
            <person name="Gojobori T."/>
            <person name="van der Linden C.G."/>
            <person name="van Loo E.N."/>
            <person name="Jellen E.N."/>
            <person name="Maughan P.J."/>
            <person name="Tester M."/>
        </authorList>
    </citation>
    <scope>NUCLEOTIDE SEQUENCE [LARGE SCALE GENOMIC DNA]</scope>
    <source>
        <strain evidence="6">cv. PI 614886</strain>
    </source>
</reference>
<dbReference type="Gene3D" id="3.40.1280.10">
    <property type="match status" value="1"/>
</dbReference>
<dbReference type="InterPro" id="IPR029028">
    <property type="entry name" value="Alpha/beta_knot_MTases"/>
</dbReference>
<dbReference type="Gene3D" id="3.40.605.10">
    <property type="entry name" value="Aldehyde Dehydrogenase, Chain A, domain 1"/>
    <property type="match status" value="1"/>
</dbReference>